<reference evidence="2 3" key="1">
    <citation type="submission" date="2018-09" db="EMBL/GenBank/DDBJ databases">
        <title>Genomic Encyclopedia of Archaeal and Bacterial Type Strains, Phase II (KMG-II): from individual species to whole genera.</title>
        <authorList>
            <person name="Goeker M."/>
        </authorList>
    </citation>
    <scope>NUCLEOTIDE SEQUENCE [LARGE SCALE GENOMIC DNA]</scope>
    <source>
        <strain evidence="2 3">DSM 27148</strain>
    </source>
</reference>
<dbReference type="SUPFAM" id="SSF53067">
    <property type="entry name" value="Actin-like ATPase domain"/>
    <property type="match status" value="1"/>
</dbReference>
<accession>A0A419W4J0</accession>
<dbReference type="GO" id="GO:0016301">
    <property type="term" value="F:kinase activity"/>
    <property type="evidence" value="ECO:0007669"/>
    <property type="project" value="UniProtKB-KW"/>
</dbReference>
<keyword evidence="2" id="KW-0808">Transferase</keyword>
<sequence length="308" mass="32450">MIKFAVGVELEGTYVKYALVSDKGEVLLQGKLDVEGEASRDDIIQMLGKAIQIAVNKSRERAVKVVGIGIGTPGIVCDGIVTGGAENLDGWQNINLAKIFSKKFDLPVFVDNDANVLGLGEVVYGAAQGCSDAIFITIGAGIGGAIVVNGNLYGGYKNRGTEMGHVPIMHNGNPCVCGSRGCLEAHASTTALFRQYAEMVGVDACEVDGVYLVERMKQADQKAIQSMDEHTDMLGHAIAGFINTFAPQRVVIGGGIPEAGQYYIEQIKNSAMRYAMPDCRVNTDVVGAALGNNAGCIGAASLVFRNLA</sequence>
<dbReference type="AlphaFoldDB" id="A0A419W4J0"/>
<dbReference type="PANTHER" id="PTHR18964">
    <property type="entry name" value="ROK (REPRESSOR, ORF, KINASE) FAMILY"/>
    <property type="match status" value="1"/>
</dbReference>
<proteinExistence type="inferred from homology"/>
<dbReference type="InterPro" id="IPR049874">
    <property type="entry name" value="ROK_cs"/>
</dbReference>
<gene>
    <name evidence="2" type="ORF">BC643_0711</name>
</gene>
<comment type="caution">
    <text evidence="2">The sequence shown here is derived from an EMBL/GenBank/DDBJ whole genome shotgun (WGS) entry which is preliminary data.</text>
</comment>
<name>A0A419W4J0_9BACT</name>
<organism evidence="2 3">
    <name type="scientific">Mangrovibacterium diazotrophicum</name>
    <dbReference type="NCBI Taxonomy" id="1261403"/>
    <lineage>
        <taxon>Bacteria</taxon>
        <taxon>Pseudomonadati</taxon>
        <taxon>Bacteroidota</taxon>
        <taxon>Bacteroidia</taxon>
        <taxon>Marinilabiliales</taxon>
        <taxon>Prolixibacteraceae</taxon>
        <taxon>Mangrovibacterium</taxon>
    </lineage>
</organism>
<keyword evidence="2" id="KW-0418">Kinase</keyword>
<dbReference type="Gene3D" id="3.30.420.40">
    <property type="match status" value="2"/>
</dbReference>
<dbReference type="InterPro" id="IPR043129">
    <property type="entry name" value="ATPase_NBD"/>
</dbReference>
<comment type="similarity">
    <text evidence="1">Belongs to the ROK (NagC/XylR) family.</text>
</comment>
<evidence type="ECO:0000313" key="3">
    <source>
        <dbReference type="Proteomes" id="UP000283387"/>
    </source>
</evidence>
<dbReference type="PROSITE" id="PS01125">
    <property type="entry name" value="ROK"/>
    <property type="match status" value="1"/>
</dbReference>
<dbReference type="EMBL" id="RAPN01000001">
    <property type="protein sequence ID" value="RKD90374.1"/>
    <property type="molecule type" value="Genomic_DNA"/>
</dbReference>
<dbReference type="OrthoDB" id="9810372at2"/>
<dbReference type="PANTHER" id="PTHR18964:SF149">
    <property type="entry name" value="BIFUNCTIONAL UDP-N-ACETYLGLUCOSAMINE 2-EPIMERASE_N-ACETYLMANNOSAMINE KINASE"/>
    <property type="match status" value="1"/>
</dbReference>
<dbReference type="InterPro" id="IPR000600">
    <property type="entry name" value="ROK"/>
</dbReference>
<dbReference type="Pfam" id="PF00480">
    <property type="entry name" value="ROK"/>
    <property type="match status" value="1"/>
</dbReference>
<keyword evidence="3" id="KW-1185">Reference proteome</keyword>
<dbReference type="Proteomes" id="UP000283387">
    <property type="component" value="Unassembled WGS sequence"/>
</dbReference>
<evidence type="ECO:0000313" key="2">
    <source>
        <dbReference type="EMBL" id="RKD90374.1"/>
    </source>
</evidence>
<protein>
    <submittedName>
        <fullName evidence="2">Glucokinase</fullName>
    </submittedName>
</protein>
<evidence type="ECO:0000256" key="1">
    <source>
        <dbReference type="ARBA" id="ARBA00006479"/>
    </source>
</evidence>